<accession>A0AA38UM09</accession>
<proteinExistence type="predicted"/>
<feature type="compositionally biased region" description="Polar residues" evidence="1">
    <location>
        <begin position="119"/>
        <end position="131"/>
    </location>
</feature>
<evidence type="ECO:0000313" key="3">
    <source>
        <dbReference type="Proteomes" id="UP001163850"/>
    </source>
</evidence>
<feature type="compositionally biased region" description="Basic and acidic residues" evidence="1">
    <location>
        <begin position="132"/>
        <end position="147"/>
    </location>
</feature>
<evidence type="ECO:0000313" key="2">
    <source>
        <dbReference type="EMBL" id="KAJ3979327.1"/>
    </source>
</evidence>
<organism evidence="2 3">
    <name type="scientific">Lentinula detonsa</name>
    <dbReference type="NCBI Taxonomy" id="2804962"/>
    <lineage>
        <taxon>Eukaryota</taxon>
        <taxon>Fungi</taxon>
        <taxon>Dikarya</taxon>
        <taxon>Basidiomycota</taxon>
        <taxon>Agaricomycotina</taxon>
        <taxon>Agaricomycetes</taxon>
        <taxon>Agaricomycetidae</taxon>
        <taxon>Agaricales</taxon>
        <taxon>Marasmiineae</taxon>
        <taxon>Omphalotaceae</taxon>
        <taxon>Lentinula</taxon>
    </lineage>
</organism>
<sequence length="262" mass="28911">MDQDQDWYQGTNRDSIGQITAQTWNAAPQNEPGLLTTTIFYAMDQLVLGLRKAIQEGSLPSNFNEQVVQTGVQLVNILAQIGVKGGHEPDNKIERTDNAKPNWAAESYAAKAPLRANQTIRTSNVNKQSTAKPDKEDGRSAVRGPLRRELHPNLGKTRVAMAKWNFNGNLVISTLAGQSAGPLEPFFEDLHEFYMTTAQTPQDTKLNQVWYKVIIDGVSTGTQWRLNSGIAPRPHNSAKLKEELILYNPALAGGVVNPICSY</sequence>
<name>A0AA38UM09_9AGAR</name>
<protein>
    <submittedName>
        <fullName evidence="2">Uncharacterized protein</fullName>
    </submittedName>
</protein>
<gene>
    <name evidence="2" type="ORF">F5890DRAFT_1478630</name>
</gene>
<comment type="caution">
    <text evidence="2">The sequence shown here is derived from an EMBL/GenBank/DDBJ whole genome shotgun (WGS) entry which is preliminary data.</text>
</comment>
<dbReference type="EMBL" id="MU802387">
    <property type="protein sequence ID" value="KAJ3979327.1"/>
    <property type="molecule type" value="Genomic_DNA"/>
</dbReference>
<dbReference type="Proteomes" id="UP001163850">
    <property type="component" value="Unassembled WGS sequence"/>
</dbReference>
<dbReference type="AlphaFoldDB" id="A0AA38UM09"/>
<feature type="region of interest" description="Disordered" evidence="1">
    <location>
        <begin position="119"/>
        <end position="147"/>
    </location>
</feature>
<evidence type="ECO:0000256" key="1">
    <source>
        <dbReference type="SAM" id="MobiDB-lite"/>
    </source>
</evidence>
<reference evidence="2" key="1">
    <citation type="submission" date="2022-08" db="EMBL/GenBank/DDBJ databases">
        <authorList>
            <consortium name="DOE Joint Genome Institute"/>
            <person name="Min B."/>
            <person name="Riley R."/>
            <person name="Sierra-Patev S."/>
            <person name="Naranjo-Ortiz M."/>
            <person name="Looney B."/>
            <person name="Konkel Z."/>
            <person name="Slot J.C."/>
            <person name="Sakamoto Y."/>
            <person name="Steenwyk J.L."/>
            <person name="Rokas A."/>
            <person name="Carro J."/>
            <person name="Camarero S."/>
            <person name="Ferreira P."/>
            <person name="Molpeceres G."/>
            <person name="Ruiz-Duenas F.J."/>
            <person name="Serrano A."/>
            <person name="Henrissat B."/>
            <person name="Drula E."/>
            <person name="Hughes K.W."/>
            <person name="Mata J.L."/>
            <person name="Ishikawa N.K."/>
            <person name="Vargas-Isla R."/>
            <person name="Ushijima S."/>
            <person name="Smith C.A."/>
            <person name="Ahrendt S."/>
            <person name="Andreopoulos W."/>
            <person name="He G."/>
            <person name="Labutti K."/>
            <person name="Lipzen A."/>
            <person name="Ng V."/>
            <person name="Sandor L."/>
            <person name="Barry K."/>
            <person name="Martinez A.T."/>
            <person name="Xiao Y."/>
            <person name="Gibbons J.G."/>
            <person name="Terashima K."/>
            <person name="Hibbett D.S."/>
            <person name="Grigoriev I.V."/>
        </authorList>
    </citation>
    <scope>NUCLEOTIDE SEQUENCE</scope>
    <source>
        <strain evidence="2">TFB7829</strain>
    </source>
</reference>